<keyword evidence="2" id="KW-0479">Metal-binding</keyword>
<dbReference type="InterPro" id="IPR009016">
    <property type="entry name" value="Fe_hydrogenase"/>
</dbReference>
<dbReference type="PROSITE" id="PS51656">
    <property type="entry name" value="4FE4S"/>
    <property type="match status" value="1"/>
</dbReference>
<evidence type="ECO:0000256" key="3">
    <source>
        <dbReference type="ARBA" id="ARBA00023004"/>
    </source>
</evidence>
<accession>B7IGN1</accession>
<dbReference type="AlphaFoldDB" id="B7IGN1"/>
<dbReference type="Gene3D" id="3.30.70.20">
    <property type="match status" value="1"/>
</dbReference>
<dbReference type="KEGG" id="taf:THA_783"/>
<keyword evidence="3" id="KW-0408">Iron</keyword>
<gene>
    <name evidence="7" type="ordered locus">THA_783</name>
</gene>
<dbReference type="Gene3D" id="1.10.15.40">
    <property type="entry name" value="Electron transport complex subunit B, putative Fe-S cluster"/>
    <property type="match status" value="1"/>
</dbReference>
<evidence type="ECO:0000313" key="8">
    <source>
        <dbReference type="Proteomes" id="UP000002453"/>
    </source>
</evidence>
<dbReference type="OrthoDB" id="9798098at2"/>
<dbReference type="InterPro" id="IPR004108">
    <property type="entry name" value="Fe_hydrogenase_lsu_C"/>
</dbReference>
<dbReference type="Gene3D" id="3.40.950.10">
    <property type="entry name" value="Fe-only Hydrogenase (Larger Subunit), Chain L, domain 3"/>
    <property type="match status" value="1"/>
</dbReference>
<dbReference type="eggNOG" id="COG4624">
    <property type="taxonomic scope" value="Bacteria"/>
</dbReference>
<dbReference type="InterPro" id="IPR050340">
    <property type="entry name" value="Cytosolic_Fe-S_CAF"/>
</dbReference>
<dbReference type="SUPFAM" id="SSF54862">
    <property type="entry name" value="4Fe-4S ferredoxins"/>
    <property type="match status" value="1"/>
</dbReference>
<proteinExistence type="predicted"/>
<feature type="domain" description="4Fe-4S ferredoxin-type" evidence="5">
    <location>
        <begin position="2"/>
        <end position="32"/>
    </location>
</feature>
<dbReference type="EMBL" id="CP001185">
    <property type="protein sequence ID" value="ACJ75245.1"/>
    <property type="molecule type" value="Genomic_DNA"/>
</dbReference>
<evidence type="ECO:0000259" key="6">
    <source>
        <dbReference type="PROSITE" id="PS51656"/>
    </source>
</evidence>
<protein>
    <submittedName>
        <fullName evidence="7">Ferredoxin 2</fullName>
    </submittedName>
</protein>
<dbReference type="PROSITE" id="PS00198">
    <property type="entry name" value="4FE4S_FER_1"/>
    <property type="match status" value="1"/>
</dbReference>
<keyword evidence="1" id="KW-0004">4Fe-4S</keyword>
<keyword evidence="4" id="KW-0411">Iron-sulfur</keyword>
<dbReference type="HOGENOM" id="CLU_027268_0_0_0"/>
<dbReference type="InterPro" id="IPR017896">
    <property type="entry name" value="4Fe4S_Fe-S-bd"/>
</dbReference>
<dbReference type="InterPro" id="IPR017900">
    <property type="entry name" value="4Fe4S_Fe_S_CS"/>
</dbReference>
<evidence type="ECO:0000259" key="5">
    <source>
        <dbReference type="PROSITE" id="PS51379"/>
    </source>
</evidence>
<evidence type="ECO:0000256" key="4">
    <source>
        <dbReference type="ARBA" id="ARBA00023014"/>
    </source>
</evidence>
<dbReference type="Pfam" id="PF02906">
    <property type="entry name" value="Fe_hyd_lg_C"/>
    <property type="match status" value="1"/>
</dbReference>
<sequence length="534" mass="61622">MEKYIISNQANCKYCYKCLRNCPVKSISFSDNISKVIDSECVLCGKCIEVCPQDAKKYLFEYERLKYFFGKKFLVSVSPSFFSHFDEPFKVISYLKKNGAIISETSIGAELVSNEYKKLSGIKISTACPVVVDLVEKYYPEKIKYLSPVVSPAIAHARFLKQYFGNYPLVFISPCIAKKRELEEEYDLVLTFEELEKFLESEKVDIFDFEDDFPQEPHPKLARFYPISGGILKTLGETFEQVFNVEGVKNIKDFLDRVDDIDGNYFVEMSACIGGCIEGPASRKDISQLEKRIRLSQNIKKIPEGLAIENVELDLKREFKDKKHYHNYTEQQIQEVLFSIGKTDKSKELNCSACGYDTCREKAIAVLEKKAEKEMCITYLIDKVSTVSNMVVEETPNLILIVKDGNINYKNKAARLTFMSLSNKKLWEILKDVEQSEFKEIALNNKNLKFFVKKFSLPEDSGEVFILTDVTKELEQEERVKIIKKQTIEKIEEVLNKQMLLAQEIASLLGESIAETKSHFTEFKRYMEEENDYL</sequence>
<dbReference type="eggNOG" id="COG2221">
    <property type="taxonomic scope" value="Bacteria"/>
</dbReference>
<feature type="domain" description="4Fe-4S ferredoxin-type" evidence="5">
    <location>
        <begin position="33"/>
        <end position="61"/>
    </location>
</feature>
<reference evidence="7 8" key="1">
    <citation type="journal article" date="2009" name="J. Bacteriol.">
        <title>The genome of Thermosipho africanus TCF52B: lateral genetic connections to the Firmicutes and Archaea.</title>
        <authorList>
            <person name="Nesboe C.L."/>
            <person name="Bapteste E."/>
            <person name="Curtis B."/>
            <person name="Dahle H."/>
            <person name="Lopez P."/>
            <person name="Macleod D."/>
            <person name="Dlutek M."/>
            <person name="Bowman S."/>
            <person name="Zhaxybayeva O."/>
            <person name="Birkeland N.-K."/>
            <person name="Doolittle W.F."/>
        </authorList>
    </citation>
    <scope>NUCLEOTIDE SEQUENCE [LARGE SCALE GENOMIC DNA]</scope>
    <source>
        <strain evidence="7 8">TCF52B</strain>
    </source>
</reference>
<dbReference type="SUPFAM" id="SSF53920">
    <property type="entry name" value="Fe-only hydrogenase"/>
    <property type="match status" value="1"/>
</dbReference>
<dbReference type="Pfam" id="PF13237">
    <property type="entry name" value="Fer4_10"/>
    <property type="match status" value="1"/>
</dbReference>
<name>B7IGN1_THEAB</name>
<dbReference type="InterPro" id="IPR007202">
    <property type="entry name" value="4Fe-4S_dom"/>
</dbReference>
<dbReference type="STRING" id="484019.THA_783"/>
<feature type="domain" description="4Fe-4S" evidence="6">
    <location>
        <begin position="332"/>
        <end position="393"/>
    </location>
</feature>
<dbReference type="PANTHER" id="PTHR11615">
    <property type="entry name" value="NITRATE, FORMATE, IRON DEHYDROGENASE"/>
    <property type="match status" value="1"/>
</dbReference>
<dbReference type="GO" id="GO:0051539">
    <property type="term" value="F:4 iron, 4 sulfur cluster binding"/>
    <property type="evidence" value="ECO:0007669"/>
    <property type="project" value="UniProtKB-KW"/>
</dbReference>
<dbReference type="PROSITE" id="PS51379">
    <property type="entry name" value="4FE4S_FER_2"/>
    <property type="match status" value="2"/>
</dbReference>
<dbReference type="GO" id="GO:0046872">
    <property type="term" value="F:metal ion binding"/>
    <property type="evidence" value="ECO:0007669"/>
    <property type="project" value="UniProtKB-KW"/>
</dbReference>
<keyword evidence="8" id="KW-1185">Reference proteome</keyword>
<evidence type="ECO:0000256" key="1">
    <source>
        <dbReference type="ARBA" id="ARBA00022485"/>
    </source>
</evidence>
<evidence type="ECO:0000313" key="7">
    <source>
        <dbReference type="EMBL" id="ACJ75245.1"/>
    </source>
</evidence>
<dbReference type="RefSeq" id="WP_004100350.1">
    <property type="nucleotide sequence ID" value="NC_011653.1"/>
</dbReference>
<dbReference type="Proteomes" id="UP000002453">
    <property type="component" value="Chromosome"/>
</dbReference>
<dbReference type="Pfam" id="PF04060">
    <property type="entry name" value="FeS"/>
    <property type="match status" value="1"/>
</dbReference>
<evidence type="ECO:0000256" key="2">
    <source>
        <dbReference type="ARBA" id="ARBA00022723"/>
    </source>
</evidence>
<organism evidence="7 8">
    <name type="scientific">Thermosipho africanus (strain TCF52B)</name>
    <dbReference type="NCBI Taxonomy" id="484019"/>
    <lineage>
        <taxon>Bacteria</taxon>
        <taxon>Thermotogati</taxon>
        <taxon>Thermotogota</taxon>
        <taxon>Thermotogae</taxon>
        <taxon>Thermotogales</taxon>
        <taxon>Fervidobacteriaceae</taxon>
        <taxon>Thermosipho</taxon>
    </lineage>
</organism>